<dbReference type="SUPFAM" id="SSF52833">
    <property type="entry name" value="Thioredoxin-like"/>
    <property type="match status" value="1"/>
</dbReference>
<sequence>MKVEIWSDVACPWCYIGKRRFEAALADFKHKDQVEVIWRSYQLDPSAPRTSETKMTEVLAQKYGVSPQQAEAMNERVSKLAAEVGLDYHMGDIRHSNTFDAHRLIHLAAHHNLQDAAKERLLKAYFTEGASVGDTETLVRLASEVGIDAEEARSMLAGNAYTDEVRADIERARMFGIEGVPFFAIDEKYGISGAQPTEVFKQVLDQAWAESHPLIKIGADNTDSGYCEGDNCIIPQQ</sequence>
<dbReference type="PANTHER" id="PTHR13887:SF41">
    <property type="entry name" value="THIOREDOXIN SUPERFAMILY PROTEIN"/>
    <property type="match status" value="1"/>
</dbReference>
<feature type="domain" description="DSBA-like thioredoxin" evidence="1">
    <location>
        <begin position="3"/>
        <end position="204"/>
    </location>
</feature>
<comment type="caution">
    <text evidence="2">The sequence shown here is derived from an EMBL/GenBank/DDBJ whole genome shotgun (WGS) entry which is preliminary data.</text>
</comment>
<gene>
    <name evidence="2" type="ORF">KDAU_58930</name>
</gene>
<evidence type="ECO:0000259" key="1">
    <source>
        <dbReference type="Pfam" id="PF01323"/>
    </source>
</evidence>
<accession>A0A401ZP46</accession>
<name>A0A401ZP46_9CHLR</name>
<dbReference type="CDD" id="cd03024">
    <property type="entry name" value="DsbA_FrnE"/>
    <property type="match status" value="1"/>
</dbReference>
<dbReference type="RefSeq" id="WP_126601088.1">
    <property type="nucleotide sequence ID" value="NZ_BIFQ01000002.1"/>
</dbReference>
<dbReference type="Pfam" id="PF01323">
    <property type="entry name" value="DSBA"/>
    <property type="match status" value="1"/>
</dbReference>
<keyword evidence="3" id="KW-1185">Reference proteome</keyword>
<organism evidence="2 3">
    <name type="scientific">Dictyobacter aurantiacus</name>
    <dbReference type="NCBI Taxonomy" id="1936993"/>
    <lineage>
        <taxon>Bacteria</taxon>
        <taxon>Bacillati</taxon>
        <taxon>Chloroflexota</taxon>
        <taxon>Ktedonobacteria</taxon>
        <taxon>Ktedonobacterales</taxon>
        <taxon>Dictyobacteraceae</taxon>
        <taxon>Dictyobacter</taxon>
    </lineage>
</organism>
<dbReference type="EMBL" id="BIFQ01000002">
    <property type="protein sequence ID" value="GCE08564.1"/>
    <property type="molecule type" value="Genomic_DNA"/>
</dbReference>
<dbReference type="Gene3D" id="3.40.30.10">
    <property type="entry name" value="Glutaredoxin"/>
    <property type="match status" value="1"/>
</dbReference>
<proteinExistence type="predicted"/>
<dbReference type="GO" id="GO:0016491">
    <property type="term" value="F:oxidoreductase activity"/>
    <property type="evidence" value="ECO:0007669"/>
    <property type="project" value="InterPro"/>
</dbReference>
<evidence type="ECO:0000313" key="2">
    <source>
        <dbReference type="EMBL" id="GCE08564.1"/>
    </source>
</evidence>
<evidence type="ECO:0000313" key="3">
    <source>
        <dbReference type="Proteomes" id="UP000287224"/>
    </source>
</evidence>
<reference evidence="3" key="1">
    <citation type="submission" date="2018-12" db="EMBL/GenBank/DDBJ databases">
        <title>Tengunoibacter tsumagoiensis gen. nov., sp. nov., Dictyobacter kobayashii sp. nov., D. alpinus sp. nov., and D. joshuensis sp. nov. and description of Dictyobacteraceae fam. nov. within the order Ktedonobacterales isolated from Tengu-no-mugimeshi.</title>
        <authorList>
            <person name="Wang C.M."/>
            <person name="Zheng Y."/>
            <person name="Sakai Y."/>
            <person name="Toyoda A."/>
            <person name="Minakuchi Y."/>
            <person name="Abe K."/>
            <person name="Yokota A."/>
            <person name="Yabe S."/>
        </authorList>
    </citation>
    <scope>NUCLEOTIDE SEQUENCE [LARGE SCALE GENOMIC DNA]</scope>
    <source>
        <strain evidence="3">S-27</strain>
    </source>
</reference>
<dbReference type="InterPro" id="IPR036249">
    <property type="entry name" value="Thioredoxin-like_sf"/>
</dbReference>
<dbReference type="Proteomes" id="UP000287224">
    <property type="component" value="Unassembled WGS sequence"/>
</dbReference>
<dbReference type="AlphaFoldDB" id="A0A401ZP46"/>
<dbReference type="OrthoDB" id="9799122at2"/>
<dbReference type="InterPro" id="IPR001853">
    <property type="entry name" value="DSBA-like_thioredoxin_dom"/>
</dbReference>
<protein>
    <submittedName>
        <fullName evidence="2">DSBA oxidoreductase</fullName>
    </submittedName>
</protein>
<dbReference type="PANTHER" id="PTHR13887">
    <property type="entry name" value="GLUTATHIONE S-TRANSFERASE KAPPA"/>
    <property type="match status" value="1"/>
</dbReference>